<dbReference type="AlphaFoldDB" id="A0AAU9RU43"/>
<dbReference type="SMART" id="SM00248">
    <property type="entry name" value="ANK"/>
    <property type="match status" value="3"/>
</dbReference>
<keyword evidence="9" id="KW-0446">Lipid-binding</keyword>
<keyword evidence="7" id="KW-1002">Plastid outer membrane</keyword>
<evidence type="ECO:0000256" key="4">
    <source>
        <dbReference type="ARBA" id="ARBA00022528"/>
    </source>
</evidence>
<evidence type="ECO:0000256" key="5">
    <source>
        <dbReference type="ARBA" id="ARBA00022640"/>
    </source>
</evidence>
<accession>A0AAU9RU43</accession>
<reference evidence="16 17" key="1">
    <citation type="submission" date="2022-03" db="EMBL/GenBank/DDBJ databases">
        <authorList>
            <person name="Nunn A."/>
            <person name="Chopra R."/>
            <person name="Nunn A."/>
            <person name="Contreras Garrido A."/>
        </authorList>
    </citation>
    <scope>NUCLEOTIDE SEQUENCE [LARGE SCALE GENOMIC DNA]</scope>
</reference>
<dbReference type="FunFam" id="1.25.40.20:FF:000049">
    <property type="entry name" value="Ankyrin repeat domain-containing protein 2"/>
    <property type="match status" value="1"/>
</dbReference>
<dbReference type="Gene3D" id="1.25.40.20">
    <property type="entry name" value="Ankyrin repeat-containing domain"/>
    <property type="match status" value="2"/>
</dbReference>
<keyword evidence="5" id="KW-0934">Plastid</keyword>
<keyword evidence="6" id="KW-0677">Repeat</keyword>
<evidence type="ECO:0000259" key="15">
    <source>
        <dbReference type="Pfam" id="PF17830"/>
    </source>
</evidence>
<dbReference type="GO" id="GO:0005634">
    <property type="term" value="C:nucleus"/>
    <property type="evidence" value="ECO:0007669"/>
    <property type="project" value="UniProtKB-SubCell"/>
</dbReference>
<keyword evidence="10" id="KW-0472">Membrane</keyword>
<feature type="compositionally biased region" description="Acidic residues" evidence="14">
    <location>
        <begin position="215"/>
        <end position="226"/>
    </location>
</feature>
<name>A0AAU9RU43_THLAR</name>
<evidence type="ECO:0000256" key="13">
    <source>
        <dbReference type="PROSITE-ProRule" id="PRU00023"/>
    </source>
</evidence>
<evidence type="ECO:0000256" key="8">
    <source>
        <dbReference type="ARBA" id="ARBA00023043"/>
    </source>
</evidence>
<evidence type="ECO:0000256" key="2">
    <source>
        <dbReference type="ARBA" id="ARBA00004496"/>
    </source>
</evidence>
<keyword evidence="3" id="KW-0963">Cytoplasm</keyword>
<dbReference type="Proteomes" id="UP000836841">
    <property type="component" value="Chromosome 3"/>
</dbReference>
<dbReference type="PANTHER" id="PTHR24203">
    <property type="entry name" value="ANKYRIN REPEAT FAMILY PROTEIN"/>
    <property type="match status" value="1"/>
</dbReference>
<dbReference type="PROSITE" id="PS50297">
    <property type="entry name" value="ANK_REP_REGION"/>
    <property type="match status" value="2"/>
</dbReference>
<dbReference type="EMBL" id="OU466859">
    <property type="protein sequence ID" value="CAH2051449.1"/>
    <property type="molecule type" value="Genomic_DNA"/>
</dbReference>
<evidence type="ECO:0000256" key="3">
    <source>
        <dbReference type="ARBA" id="ARBA00022490"/>
    </source>
</evidence>
<evidence type="ECO:0000256" key="12">
    <source>
        <dbReference type="ARBA" id="ARBA00060453"/>
    </source>
</evidence>
<evidence type="ECO:0000256" key="1">
    <source>
        <dbReference type="ARBA" id="ARBA00004123"/>
    </source>
</evidence>
<evidence type="ECO:0000256" key="9">
    <source>
        <dbReference type="ARBA" id="ARBA00023121"/>
    </source>
</evidence>
<dbReference type="Pfam" id="PF12796">
    <property type="entry name" value="Ank_2"/>
    <property type="match status" value="1"/>
</dbReference>
<dbReference type="InterPro" id="IPR036770">
    <property type="entry name" value="Ankyrin_rpt-contain_sf"/>
</dbReference>
<evidence type="ECO:0000256" key="7">
    <source>
        <dbReference type="ARBA" id="ARBA00022805"/>
    </source>
</evidence>
<keyword evidence="4" id="KW-0150">Chloroplast</keyword>
<dbReference type="SUPFAM" id="SSF48403">
    <property type="entry name" value="Ankyrin repeat"/>
    <property type="match status" value="1"/>
</dbReference>
<comment type="subcellular location">
    <subcellularLocation>
        <location evidence="2">Cytoplasm</location>
    </subcellularLocation>
    <subcellularLocation>
        <location evidence="1">Nucleus</location>
    </subcellularLocation>
    <subcellularLocation>
        <location evidence="12">Plastid</location>
        <location evidence="12">Chloroplast outer membrane</location>
        <topology evidence="12">Peripheral membrane protein</topology>
        <orientation evidence="12">Cytoplasmic side</orientation>
    </subcellularLocation>
</comment>
<feature type="compositionally biased region" description="Basic and acidic residues" evidence="14">
    <location>
        <begin position="13"/>
        <end position="29"/>
    </location>
</feature>
<feature type="repeat" description="ANK" evidence="13">
    <location>
        <begin position="257"/>
        <end position="289"/>
    </location>
</feature>
<dbReference type="InterPro" id="IPR002110">
    <property type="entry name" value="Ankyrin_rpt"/>
</dbReference>
<sequence length="349" mass="37518">MASNPEKTPPPPSDEKNNSNSKEESKSTKPESSSGASPSPPPSFADAFGAFDFSSMAGILNDPSIKELAEQIAKDPAFNQLAEQLQRSVPNASHEGGLPNFDPEQYLTTMNQVMGNPEFRTMAERLGNALVQDPQMSPFLEAFSNQEDGAASEQFAERMAKLKEDPELQPILAEIDAGGPSAMMKYWNDKDVLKKLGEAMGVAVGGEQNVPAEPATEEAEEEEEEESIVHQTASLGDVEGLKAALASGGNKDEEDSQGRTALHFACGYGEMKCAQILLDAGANVNAIDQNNNTPLHYAAGYGRKECVSILLENGAAVTLQNNDRKTPIDVAKLNNQFEVVKLLEKDAFL</sequence>
<proteinExistence type="predicted"/>
<evidence type="ECO:0000313" key="17">
    <source>
        <dbReference type="Proteomes" id="UP000836841"/>
    </source>
</evidence>
<evidence type="ECO:0000256" key="10">
    <source>
        <dbReference type="ARBA" id="ARBA00023136"/>
    </source>
</evidence>
<evidence type="ECO:0000256" key="6">
    <source>
        <dbReference type="ARBA" id="ARBA00022737"/>
    </source>
</evidence>
<dbReference type="PROSITE" id="PS50088">
    <property type="entry name" value="ANK_REPEAT"/>
    <property type="match status" value="2"/>
</dbReference>
<evidence type="ECO:0000256" key="14">
    <source>
        <dbReference type="SAM" id="MobiDB-lite"/>
    </source>
</evidence>
<keyword evidence="17" id="KW-1185">Reference proteome</keyword>
<dbReference type="PANTHER" id="PTHR24203:SF45">
    <property type="entry name" value="ANKYRIN REPEAT DOMAIN 6"/>
    <property type="match status" value="1"/>
</dbReference>
<evidence type="ECO:0000256" key="11">
    <source>
        <dbReference type="ARBA" id="ARBA00023242"/>
    </source>
</evidence>
<protein>
    <recommendedName>
        <fullName evidence="15">STI1/HOP DP domain-containing protein</fullName>
    </recommendedName>
</protein>
<keyword evidence="8 13" id="KW-0040">ANK repeat</keyword>
<feature type="repeat" description="ANK" evidence="13">
    <location>
        <begin position="290"/>
        <end position="322"/>
    </location>
</feature>
<dbReference type="GO" id="GO:0008289">
    <property type="term" value="F:lipid binding"/>
    <property type="evidence" value="ECO:0007669"/>
    <property type="project" value="UniProtKB-KW"/>
</dbReference>
<gene>
    <name evidence="16" type="ORF">TAV2_LOCUS10595</name>
</gene>
<feature type="region of interest" description="Disordered" evidence="14">
    <location>
        <begin position="205"/>
        <end position="233"/>
    </location>
</feature>
<feature type="domain" description="STI1/HOP DP" evidence="15">
    <location>
        <begin position="158"/>
        <end position="201"/>
    </location>
</feature>
<dbReference type="Pfam" id="PF17830">
    <property type="entry name" value="STI1-HOP_DP"/>
    <property type="match status" value="1"/>
</dbReference>
<feature type="region of interest" description="Disordered" evidence="14">
    <location>
        <begin position="1"/>
        <end position="48"/>
    </location>
</feature>
<dbReference type="GO" id="GO:0009707">
    <property type="term" value="C:chloroplast outer membrane"/>
    <property type="evidence" value="ECO:0007669"/>
    <property type="project" value="UniProtKB-SubCell"/>
</dbReference>
<dbReference type="FunFam" id="1.25.40.20:FF:000106">
    <property type="entry name" value="Ankyrin repeat domain-containing protein 2"/>
    <property type="match status" value="1"/>
</dbReference>
<evidence type="ECO:0000313" key="16">
    <source>
        <dbReference type="EMBL" id="CAH2051449.1"/>
    </source>
</evidence>
<organism evidence="16 17">
    <name type="scientific">Thlaspi arvense</name>
    <name type="common">Field penny-cress</name>
    <dbReference type="NCBI Taxonomy" id="13288"/>
    <lineage>
        <taxon>Eukaryota</taxon>
        <taxon>Viridiplantae</taxon>
        <taxon>Streptophyta</taxon>
        <taxon>Embryophyta</taxon>
        <taxon>Tracheophyta</taxon>
        <taxon>Spermatophyta</taxon>
        <taxon>Magnoliopsida</taxon>
        <taxon>eudicotyledons</taxon>
        <taxon>Gunneridae</taxon>
        <taxon>Pentapetalae</taxon>
        <taxon>rosids</taxon>
        <taxon>malvids</taxon>
        <taxon>Brassicales</taxon>
        <taxon>Brassicaceae</taxon>
        <taxon>Thlaspideae</taxon>
        <taxon>Thlaspi</taxon>
    </lineage>
</organism>
<keyword evidence="11" id="KW-0539">Nucleus</keyword>
<dbReference type="InterPro" id="IPR041243">
    <property type="entry name" value="STI1/HOP_DP"/>
</dbReference>